<reference evidence="1 2" key="1">
    <citation type="submission" date="2016-10" db="EMBL/GenBank/DDBJ databases">
        <authorList>
            <person name="de Groot N.N."/>
        </authorList>
    </citation>
    <scope>NUCLEOTIDE SEQUENCE [LARGE SCALE GENOMIC DNA]</scope>
    <source>
        <strain evidence="1 2">Nm13</strain>
    </source>
</reference>
<dbReference type="EMBL" id="FNUX01000003">
    <property type="protein sequence ID" value="SEF53054.1"/>
    <property type="molecule type" value="Genomic_DNA"/>
</dbReference>
<protein>
    <submittedName>
        <fullName evidence="1">Uncharacterized protein</fullName>
    </submittedName>
</protein>
<dbReference type="AlphaFoldDB" id="A0A1H5SRL2"/>
<sequence length="45" mass="4809">MEIFGVLLNGYDDCASVVSSEGASLLSDLKSVSKYAVFYGKMRSA</sequence>
<evidence type="ECO:0000313" key="2">
    <source>
        <dbReference type="Proteomes" id="UP000236753"/>
    </source>
</evidence>
<accession>A0A1H5SRL2</accession>
<evidence type="ECO:0000313" key="1">
    <source>
        <dbReference type="EMBL" id="SEF53054.1"/>
    </source>
</evidence>
<organism evidence="1 2">
    <name type="scientific">Nitrosomonas ureae</name>
    <dbReference type="NCBI Taxonomy" id="44577"/>
    <lineage>
        <taxon>Bacteria</taxon>
        <taxon>Pseudomonadati</taxon>
        <taxon>Pseudomonadota</taxon>
        <taxon>Betaproteobacteria</taxon>
        <taxon>Nitrosomonadales</taxon>
        <taxon>Nitrosomonadaceae</taxon>
        <taxon>Nitrosomonas</taxon>
    </lineage>
</organism>
<dbReference type="Proteomes" id="UP000236753">
    <property type="component" value="Unassembled WGS sequence"/>
</dbReference>
<gene>
    <name evidence="1" type="ORF">SAMN05216334_10342</name>
</gene>
<name>A0A1H5SRL2_9PROT</name>
<proteinExistence type="predicted"/>